<dbReference type="InterPro" id="IPR036873">
    <property type="entry name" value="Rhodanese-like_dom_sf"/>
</dbReference>
<sequence length="171" mass="19742">MFGRLVRKTPSKQIFTSAVRCYTNELDCAVSSSEFKELVDNFEPEQDIVFLDVREDEDTTDGFLPTYNSNGVKLRNIRIPILDLIEMQIHELEQYKDTHQIFVYCRGGNKSVAATRILDLHGYNTVNLKGGISKLKKVMDLWKQGSDSETKRGEEVEAFFEAMKLNDKYHH</sequence>
<dbReference type="AlphaFoldDB" id="A0A7S3J083"/>
<gene>
    <name evidence="2" type="ORF">EHAR0213_LOCUS1102</name>
</gene>
<feature type="domain" description="Rhodanese" evidence="1">
    <location>
        <begin position="44"/>
        <end position="144"/>
    </location>
</feature>
<evidence type="ECO:0000259" key="1">
    <source>
        <dbReference type="PROSITE" id="PS50206"/>
    </source>
</evidence>
<dbReference type="Gene3D" id="3.40.250.10">
    <property type="entry name" value="Rhodanese-like domain"/>
    <property type="match status" value="1"/>
</dbReference>
<dbReference type="PROSITE" id="PS50206">
    <property type="entry name" value="RHODANESE_3"/>
    <property type="match status" value="1"/>
</dbReference>
<proteinExistence type="predicted"/>
<organism evidence="2">
    <name type="scientific">Euplotes harpa</name>
    <dbReference type="NCBI Taxonomy" id="151035"/>
    <lineage>
        <taxon>Eukaryota</taxon>
        <taxon>Sar</taxon>
        <taxon>Alveolata</taxon>
        <taxon>Ciliophora</taxon>
        <taxon>Intramacronucleata</taxon>
        <taxon>Spirotrichea</taxon>
        <taxon>Hypotrichia</taxon>
        <taxon>Euplotida</taxon>
        <taxon>Euplotidae</taxon>
        <taxon>Euplotes</taxon>
    </lineage>
</organism>
<evidence type="ECO:0000313" key="2">
    <source>
        <dbReference type="EMBL" id="CAE0342195.1"/>
    </source>
</evidence>
<dbReference type="InterPro" id="IPR001763">
    <property type="entry name" value="Rhodanese-like_dom"/>
</dbReference>
<reference evidence="2" key="1">
    <citation type="submission" date="2021-01" db="EMBL/GenBank/DDBJ databases">
        <authorList>
            <person name="Corre E."/>
            <person name="Pelletier E."/>
            <person name="Niang G."/>
            <person name="Scheremetjew M."/>
            <person name="Finn R."/>
            <person name="Kale V."/>
            <person name="Holt S."/>
            <person name="Cochrane G."/>
            <person name="Meng A."/>
            <person name="Brown T."/>
            <person name="Cohen L."/>
        </authorList>
    </citation>
    <scope>NUCLEOTIDE SEQUENCE</scope>
    <source>
        <strain evidence="2">FSP1.4</strain>
    </source>
</reference>
<name>A0A7S3J083_9SPIT</name>
<protein>
    <recommendedName>
        <fullName evidence="1">Rhodanese domain-containing protein</fullName>
    </recommendedName>
</protein>
<dbReference type="EMBL" id="HBII01002453">
    <property type="protein sequence ID" value="CAE0342195.1"/>
    <property type="molecule type" value="Transcribed_RNA"/>
</dbReference>
<dbReference type="SUPFAM" id="SSF52821">
    <property type="entry name" value="Rhodanese/Cell cycle control phosphatase"/>
    <property type="match status" value="1"/>
</dbReference>
<dbReference type="Pfam" id="PF00581">
    <property type="entry name" value="Rhodanese"/>
    <property type="match status" value="1"/>
</dbReference>
<dbReference type="SMART" id="SM00450">
    <property type="entry name" value="RHOD"/>
    <property type="match status" value="1"/>
</dbReference>
<accession>A0A7S3J083</accession>
<dbReference type="CDD" id="cd00158">
    <property type="entry name" value="RHOD"/>
    <property type="match status" value="1"/>
</dbReference>